<evidence type="ECO:0000256" key="2">
    <source>
        <dbReference type="ARBA" id="ARBA00010617"/>
    </source>
</evidence>
<keyword evidence="4 5" id="KW-0408">Iron</keyword>
<dbReference type="SUPFAM" id="SSF48264">
    <property type="entry name" value="Cytochrome P450"/>
    <property type="match status" value="1"/>
</dbReference>
<name>A0A8K0PGU5_9PEZI</name>
<dbReference type="CDD" id="cd11060">
    <property type="entry name" value="CYP57A1-like"/>
    <property type="match status" value="1"/>
</dbReference>
<keyword evidence="5 6" id="KW-0349">Heme</keyword>
<dbReference type="OrthoDB" id="3934656at2759"/>
<dbReference type="InterPro" id="IPR001128">
    <property type="entry name" value="Cyt_P450"/>
</dbReference>
<dbReference type="InterPro" id="IPR036396">
    <property type="entry name" value="Cyt_P450_sf"/>
</dbReference>
<comment type="cofactor">
    <cofactor evidence="1 5">
        <name>heme</name>
        <dbReference type="ChEBI" id="CHEBI:30413"/>
    </cofactor>
</comment>
<dbReference type="InterPro" id="IPR002401">
    <property type="entry name" value="Cyt_P450_E_grp-I"/>
</dbReference>
<dbReference type="PANTHER" id="PTHR24305:SF232">
    <property type="entry name" value="P450, PUTATIVE (EUROFUNG)-RELATED"/>
    <property type="match status" value="1"/>
</dbReference>
<dbReference type="Gene3D" id="1.10.630.10">
    <property type="entry name" value="Cytochrome P450"/>
    <property type="match status" value="1"/>
</dbReference>
<evidence type="ECO:0000313" key="8">
    <source>
        <dbReference type="Proteomes" id="UP000809789"/>
    </source>
</evidence>
<dbReference type="Pfam" id="PF00067">
    <property type="entry name" value="p450"/>
    <property type="match status" value="1"/>
</dbReference>
<dbReference type="InterPro" id="IPR017972">
    <property type="entry name" value="Cyt_P450_CS"/>
</dbReference>
<dbReference type="AlphaFoldDB" id="A0A8K0PGU5"/>
<dbReference type="PRINTS" id="PR00385">
    <property type="entry name" value="P450"/>
</dbReference>
<keyword evidence="3 5" id="KW-0479">Metal-binding</keyword>
<organism evidence="7 8">
    <name type="scientific">Elsinoe batatas</name>
    <dbReference type="NCBI Taxonomy" id="2601811"/>
    <lineage>
        <taxon>Eukaryota</taxon>
        <taxon>Fungi</taxon>
        <taxon>Dikarya</taxon>
        <taxon>Ascomycota</taxon>
        <taxon>Pezizomycotina</taxon>
        <taxon>Dothideomycetes</taxon>
        <taxon>Dothideomycetidae</taxon>
        <taxon>Myriangiales</taxon>
        <taxon>Elsinoaceae</taxon>
        <taxon>Elsinoe</taxon>
    </lineage>
</organism>
<dbReference type="InterPro" id="IPR050121">
    <property type="entry name" value="Cytochrome_P450_monoxygenase"/>
</dbReference>
<dbReference type="PANTHER" id="PTHR24305">
    <property type="entry name" value="CYTOCHROME P450"/>
    <property type="match status" value="1"/>
</dbReference>
<feature type="binding site" description="axial binding residue" evidence="5">
    <location>
        <position position="365"/>
    </location>
    <ligand>
        <name>heme</name>
        <dbReference type="ChEBI" id="CHEBI:30413"/>
    </ligand>
    <ligandPart>
        <name>Fe</name>
        <dbReference type="ChEBI" id="CHEBI:18248"/>
    </ligandPart>
</feature>
<comment type="caution">
    <text evidence="7">The sequence shown here is derived from an EMBL/GenBank/DDBJ whole genome shotgun (WGS) entry which is preliminary data.</text>
</comment>
<gene>
    <name evidence="7" type="ORF">KVT40_005688</name>
</gene>
<dbReference type="GO" id="GO:0004497">
    <property type="term" value="F:monooxygenase activity"/>
    <property type="evidence" value="ECO:0007669"/>
    <property type="project" value="UniProtKB-KW"/>
</dbReference>
<dbReference type="GO" id="GO:0016705">
    <property type="term" value="F:oxidoreductase activity, acting on paired donors, with incorporation or reduction of molecular oxygen"/>
    <property type="evidence" value="ECO:0007669"/>
    <property type="project" value="InterPro"/>
</dbReference>
<comment type="similarity">
    <text evidence="2 6">Belongs to the cytochrome P450 family.</text>
</comment>
<protein>
    <submittedName>
        <fullName evidence="7">Uncharacterized protein</fullName>
    </submittedName>
</protein>
<keyword evidence="6" id="KW-0560">Oxidoreductase</keyword>
<proteinExistence type="inferred from homology"/>
<evidence type="ECO:0000256" key="6">
    <source>
        <dbReference type="RuleBase" id="RU000461"/>
    </source>
</evidence>
<evidence type="ECO:0000256" key="3">
    <source>
        <dbReference type="ARBA" id="ARBA00022723"/>
    </source>
</evidence>
<keyword evidence="8" id="KW-1185">Reference proteome</keyword>
<dbReference type="EMBL" id="JAESVG020000006">
    <property type="protein sequence ID" value="KAG8626743.1"/>
    <property type="molecule type" value="Genomic_DNA"/>
</dbReference>
<dbReference type="PRINTS" id="PR00463">
    <property type="entry name" value="EP450I"/>
</dbReference>
<dbReference type="GO" id="GO:0020037">
    <property type="term" value="F:heme binding"/>
    <property type="evidence" value="ECO:0007669"/>
    <property type="project" value="InterPro"/>
</dbReference>
<dbReference type="PROSITE" id="PS00086">
    <property type="entry name" value="CYTOCHROME_P450"/>
    <property type="match status" value="1"/>
</dbReference>
<reference evidence="7" key="1">
    <citation type="submission" date="2021-07" db="EMBL/GenBank/DDBJ databases">
        <title>Elsinoe batatas strain:CRI-CJ2 Genome sequencing and assembly.</title>
        <authorList>
            <person name="Huang L."/>
        </authorList>
    </citation>
    <scope>NUCLEOTIDE SEQUENCE</scope>
    <source>
        <strain evidence="7">CRI-CJ2</strain>
    </source>
</reference>
<evidence type="ECO:0000256" key="5">
    <source>
        <dbReference type="PIRSR" id="PIRSR602401-1"/>
    </source>
</evidence>
<evidence type="ECO:0000313" key="7">
    <source>
        <dbReference type="EMBL" id="KAG8626743.1"/>
    </source>
</evidence>
<sequence length="439" mass="49474">MHITIRTLHQKYGRLVRIAPNEVSVADLDAIRTIYGPGSKFQKSNWYSVWQGTQKTDLFAERDIRTHSDLKRKISRIYAMSSLTPLEKWIDNAVECFMDQMRRQGTSSIDLGVWLQLLAFDVIGEVSFSRRFGFLEAGRDDGTLAKIELALKSLASVGQIPWLFWVDHYVKPVLGSHLNLSLRHGLIRKYASQEVEARRTRPTEHDDILGALFRVQQEKGETKLGDEAITSIATANVFAGSDTTAISLRAICYFLLTNPACLTVLRQETAQRKADGRLSWPATFKQVSDWPYLQAIISEALRLHPAVGLTLPRVTTVGVNAWVVHHNPAVYGEDHETFGPERWLGGNKGDMERYFFAFGGGQRLCIGKNISMIEMSKLIPYFFDEFEVSLADAGKKLEEDCQADMSTFGSELGSSDSAPRIHSEVDETAKDLLRMIMYM</sequence>
<dbReference type="GO" id="GO:0005506">
    <property type="term" value="F:iron ion binding"/>
    <property type="evidence" value="ECO:0007669"/>
    <property type="project" value="InterPro"/>
</dbReference>
<evidence type="ECO:0000256" key="1">
    <source>
        <dbReference type="ARBA" id="ARBA00001971"/>
    </source>
</evidence>
<dbReference type="Proteomes" id="UP000809789">
    <property type="component" value="Unassembled WGS sequence"/>
</dbReference>
<keyword evidence="6" id="KW-0503">Monooxygenase</keyword>
<evidence type="ECO:0000256" key="4">
    <source>
        <dbReference type="ARBA" id="ARBA00023004"/>
    </source>
</evidence>
<accession>A0A8K0PGU5</accession>